<protein>
    <submittedName>
        <fullName evidence="1">Uncharacterized protein</fullName>
    </submittedName>
</protein>
<evidence type="ECO:0000313" key="2">
    <source>
        <dbReference type="Proteomes" id="UP000198988"/>
    </source>
</evidence>
<proteinExistence type="predicted"/>
<dbReference type="AlphaFoldDB" id="A0A1H6MK66"/>
<evidence type="ECO:0000313" key="1">
    <source>
        <dbReference type="EMBL" id="SEH97982.1"/>
    </source>
</evidence>
<accession>A0A1H6MK66</accession>
<sequence length="57" mass="6816">MKKCYFNQCKSLFLIQPSSEQVLNTQSLNKSFCSYKNKYNALYFPQLHNVLLSRRLH</sequence>
<organism evidence="1 2">
    <name type="scientific">Bathymodiolus azoricus thioautotrophic gill symbiont</name>
    <dbReference type="NCBI Taxonomy" id="235205"/>
    <lineage>
        <taxon>Bacteria</taxon>
        <taxon>Pseudomonadati</taxon>
        <taxon>Pseudomonadota</taxon>
        <taxon>Gammaproteobacteria</taxon>
        <taxon>sulfur-oxidizing symbionts</taxon>
    </lineage>
</organism>
<dbReference type="EMBL" id="CDSC02000391">
    <property type="protein sequence ID" value="SEH97982.1"/>
    <property type="molecule type" value="Genomic_DNA"/>
</dbReference>
<reference evidence="2" key="1">
    <citation type="submission" date="2016-06" db="EMBL/GenBank/DDBJ databases">
        <authorList>
            <person name="Petersen J."/>
            <person name="Sayavedra L."/>
        </authorList>
    </citation>
    <scope>NUCLEOTIDE SEQUENCE [LARGE SCALE GENOMIC DNA]</scope>
    <source>
        <strain evidence="2">BazSymA</strain>
    </source>
</reference>
<dbReference type="Proteomes" id="UP000198988">
    <property type="component" value="Unassembled WGS sequence"/>
</dbReference>
<gene>
    <name evidence="1" type="ORF">BAZSYMA_ACONTIG04950_1</name>
</gene>
<name>A0A1H6MK66_9GAMM</name>